<feature type="transmembrane region" description="Helical" evidence="2">
    <location>
        <begin position="183"/>
        <end position="202"/>
    </location>
</feature>
<evidence type="ECO:0000256" key="1">
    <source>
        <dbReference type="SAM" id="MobiDB-lite"/>
    </source>
</evidence>
<gene>
    <name evidence="3" type="ORF">FRF71_03770</name>
</gene>
<feature type="transmembrane region" description="Helical" evidence="2">
    <location>
        <begin position="288"/>
        <end position="306"/>
    </location>
</feature>
<feature type="transmembrane region" description="Helical" evidence="2">
    <location>
        <begin position="367"/>
        <end position="386"/>
    </location>
</feature>
<feature type="transmembrane region" description="Helical" evidence="2">
    <location>
        <begin position="827"/>
        <end position="845"/>
    </location>
</feature>
<feature type="transmembrane region" description="Helical" evidence="2">
    <location>
        <begin position="398"/>
        <end position="417"/>
    </location>
</feature>
<proteinExistence type="predicted"/>
<feature type="transmembrane region" description="Helical" evidence="2">
    <location>
        <begin position="923"/>
        <end position="942"/>
    </location>
</feature>
<feature type="transmembrane region" description="Helical" evidence="2">
    <location>
        <begin position="788"/>
        <end position="806"/>
    </location>
</feature>
<dbReference type="AlphaFoldDB" id="A0A5B8S2I0"/>
<keyword evidence="2" id="KW-0812">Transmembrane</keyword>
<protein>
    <submittedName>
        <fullName evidence="3">DUF2339 domain-containing protein</fullName>
    </submittedName>
</protein>
<name>A0A5B8S2I0_9SPHN</name>
<accession>A0A5B8S2I0</accession>
<dbReference type="KEGG" id="ngf:FRF71_03770"/>
<feature type="transmembrane region" description="Helical" evidence="2">
    <location>
        <begin position="617"/>
        <end position="637"/>
    </location>
</feature>
<feature type="transmembrane region" description="Helical" evidence="2">
    <location>
        <begin position="893"/>
        <end position="911"/>
    </location>
</feature>
<sequence>MKLWGAVIGGLFGWALAEFEVYGLVLGGMFGLVAGFWADSAVRRLARETLAQMLDRELGDVVASRVAAELAARDTAPAAREPAKEPPSASVPRVRAAARMVAPPPATSAALPEPALPTARPEPNEPPARSNAPAEPDLLERGLAAARDWLFGGNTIVRVGLVILFVGLSFLARYAANAGLFPIELRLAAVGAVGAALLGVGFNRRIQRPEFGLALQGAGVGVLYLTVFAAAKMFEVMPPGAAFALMIVIAALGCALALLQDSKLMALASFAGGFAVPVLLGGESPTPLPLFTYGTILNLAILFIARWKSWRELNLLGFFATFIIGGAWAAARYGPEQFWLCQVFLALTVAIYLLTALLYAHNTPGRFGLVADSTLLFGTAIVGFGFQTQLVEQIPYAQAWAALAFGAVYVGLAAWVWRTPRPETRLLGECLIAIGVGFVTLAIPLALDVRWAGAAWALEGAGAFWVGMRQARWMPRAFGIGLVGVAAMIMLVTIEPNVSALPVLNTGFVGPLLIALPLLAVAWWLRRPLAHSGSHWAQAYAPVETRLEQPLYLAGFAFACIALVREVTRQLPAVTTELGPVPVFPGMMQQLLVALVVTAAMWLSLKAARRFDWAVAGWPALFSLPLLGVTLLVQAAAGQFVLIWPDVLPWAAALALHLDIVRTRDALPLRKQGEVHRYAQDWIHAGTVWLLTGVVANSLYLGVDRADLWNTSWAGVAFLVAATLVLLLLTRIGNAPRAGKVQHWPLAGRTIAYAWTAAVPLALLVFGGALVTAIAAEGITAPLPYVPLLNPVDLSVLLALTALALWHRMASTMVPAPDGADMLRGPLAPALAATLGFVAINAVWLRTAHHWLGVNWNPDDLAASSVVQAGISILWTLLAMALMVLAQRRALRPLWLVGAALLGLVVAKLLLVDMSSAEGWQRIVTFIAVGILMLVIGYFVPLPPRKEEAKP</sequence>
<dbReference type="PANTHER" id="PTHR38434">
    <property type="entry name" value="BLL2549 PROTEIN"/>
    <property type="match status" value="1"/>
</dbReference>
<evidence type="ECO:0000313" key="4">
    <source>
        <dbReference type="Proteomes" id="UP000321172"/>
    </source>
</evidence>
<feature type="transmembrane region" description="Helical" evidence="2">
    <location>
        <begin position="426"/>
        <end position="445"/>
    </location>
</feature>
<dbReference type="PANTHER" id="PTHR38434:SF1">
    <property type="entry name" value="BLL2549 PROTEIN"/>
    <property type="match status" value="1"/>
</dbReference>
<reference evidence="3 4" key="1">
    <citation type="journal article" date="2013" name="J. Microbiol. Biotechnol.">
        <title>Novosphingobium ginsenosidimutans sp. nov., with the ability to convert ginsenoside.</title>
        <authorList>
            <person name="Kim J.K."/>
            <person name="He D."/>
            <person name="Liu Q.M."/>
            <person name="Park H.Y."/>
            <person name="Jung M.S."/>
            <person name="Yoon M.H."/>
            <person name="Kim S.C."/>
            <person name="Im W.T."/>
        </authorList>
    </citation>
    <scope>NUCLEOTIDE SEQUENCE [LARGE SCALE GENOMIC DNA]</scope>
    <source>
        <strain evidence="3 4">FW-6</strain>
    </source>
</reference>
<evidence type="ECO:0000256" key="2">
    <source>
        <dbReference type="SAM" id="Phobius"/>
    </source>
</evidence>
<organism evidence="3 4">
    <name type="scientific">Novosphingobium ginsenosidimutans</name>
    <dbReference type="NCBI Taxonomy" id="1176536"/>
    <lineage>
        <taxon>Bacteria</taxon>
        <taxon>Pseudomonadati</taxon>
        <taxon>Pseudomonadota</taxon>
        <taxon>Alphaproteobacteria</taxon>
        <taxon>Sphingomonadales</taxon>
        <taxon>Sphingomonadaceae</taxon>
        <taxon>Novosphingobium</taxon>
    </lineage>
</organism>
<feature type="transmembrane region" description="Helical" evidence="2">
    <location>
        <begin position="587"/>
        <end position="605"/>
    </location>
</feature>
<feature type="transmembrane region" description="Helical" evidence="2">
    <location>
        <begin position="713"/>
        <end position="730"/>
    </location>
</feature>
<feature type="transmembrane region" description="Helical" evidence="2">
    <location>
        <begin position="337"/>
        <end position="360"/>
    </location>
</feature>
<feature type="transmembrane region" description="Helical" evidence="2">
    <location>
        <begin position="240"/>
        <end position="259"/>
    </location>
</feature>
<keyword evidence="2" id="KW-1133">Transmembrane helix</keyword>
<dbReference type="InterPro" id="IPR014600">
    <property type="entry name" value="UCP035905_mem"/>
</dbReference>
<dbReference type="Proteomes" id="UP000321172">
    <property type="component" value="Chromosome"/>
</dbReference>
<dbReference type="OrthoDB" id="207428at2"/>
<keyword evidence="2" id="KW-0472">Membrane</keyword>
<dbReference type="Pfam" id="PF10101">
    <property type="entry name" value="DUF2339"/>
    <property type="match status" value="1"/>
</dbReference>
<feature type="transmembrane region" description="Helical" evidence="2">
    <location>
        <begin position="313"/>
        <end position="331"/>
    </location>
</feature>
<feature type="compositionally biased region" description="Low complexity" evidence="1">
    <location>
        <begin position="76"/>
        <end position="101"/>
    </location>
</feature>
<dbReference type="PIRSF" id="PIRSF035905">
    <property type="entry name" value="UCP035905_mp"/>
    <property type="match status" value="1"/>
</dbReference>
<feature type="transmembrane region" description="Helical" evidence="2">
    <location>
        <begin position="149"/>
        <end position="171"/>
    </location>
</feature>
<feature type="transmembrane region" description="Helical" evidence="2">
    <location>
        <begin position="506"/>
        <end position="525"/>
    </location>
</feature>
<feature type="transmembrane region" description="Helical" evidence="2">
    <location>
        <begin position="865"/>
        <end position="886"/>
    </location>
</feature>
<feature type="transmembrane region" description="Helical" evidence="2">
    <location>
        <begin position="643"/>
        <end position="661"/>
    </location>
</feature>
<feature type="transmembrane region" description="Helical" evidence="2">
    <location>
        <begin position="264"/>
        <end position="282"/>
    </location>
</feature>
<dbReference type="RefSeq" id="WP_147089306.1">
    <property type="nucleotide sequence ID" value="NZ_BAABJD010000001.1"/>
</dbReference>
<feature type="transmembrane region" description="Helical" evidence="2">
    <location>
        <begin position="682"/>
        <end position="701"/>
    </location>
</feature>
<feature type="transmembrane region" description="Helical" evidence="2">
    <location>
        <begin position="214"/>
        <end position="234"/>
    </location>
</feature>
<evidence type="ECO:0000313" key="3">
    <source>
        <dbReference type="EMBL" id="QEA15328.1"/>
    </source>
</evidence>
<feature type="transmembrane region" description="Helical" evidence="2">
    <location>
        <begin position="477"/>
        <end position="494"/>
    </location>
</feature>
<feature type="transmembrane region" description="Helical" evidence="2">
    <location>
        <begin position="751"/>
        <end position="776"/>
    </location>
</feature>
<dbReference type="EMBL" id="CP042345">
    <property type="protein sequence ID" value="QEA15328.1"/>
    <property type="molecule type" value="Genomic_DNA"/>
</dbReference>
<feature type="region of interest" description="Disordered" evidence="1">
    <location>
        <begin position="73"/>
        <end position="134"/>
    </location>
</feature>
<dbReference type="InterPro" id="IPR019286">
    <property type="entry name" value="DUF2339_TM"/>
</dbReference>
<keyword evidence="4" id="KW-1185">Reference proteome</keyword>